<evidence type="ECO:0000313" key="5">
    <source>
        <dbReference type="Proteomes" id="UP000289708"/>
    </source>
</evidence>
<feature type="transmembrane region" description="Helical" evidence="1">
    <location>
        <begin position="204"/>
        <end position="224"/>
    </location>
</feature>
<feature type="domain" description="DUF4010" evidence="3">
    <location>
        <begin position="182"/>
        <end position="387"/>
    </location>
</feature>
<feature type="transmembrane region" description="Helical" evidence="1">
    <location>
        <begin position="265"/>
        <end position="285"/>
    </location>
</feature>
<feature type="transmembrane region" description="Helical" evidence="1">
    <location>
        <begin position="6"/>
        <end position="24"/>
    </location>
</feature>
<comment type="caution">
    <text evidence="4">The sequence shown here is derived from an EMBL/GenBank/DDBJ whole genome shotgun (WGS) entry which is preliminary data.</text>
</comment>
<feature type="transmembrane region" description="Helical" evidence="1">
    <location>
        <begin position="305"/>
        <end position="325"/>
    </location>
</feature>
<keyword evidence="1" id="KW-0472">Membrane</keyword>
<dbReference type="PANTHER" id="PTHR39084:SF1">
    <property type="entry name" value="DUF4010 DOMAIN-CONTAINING PROTEIN"/>
    <property type="match status" value="1"/>
</dbReference>
<keyword evidence="1" id="KW-0812">Transmembrane</keyword>
<dbReference type="Proteomes" id="UP000289708">
    <property type="component" value="Unassembled WGS sequence"/>
</dbReference>
<dbReference type="Pfam" id="PF13194">
    <property type="entry name" value="DUF4010"/>
    <property type="match status" value="1"/>
</dbReference>
<feature type="transmembrane region" description="Helical" evidence="1">
    <location>
        <begin position="364"/>
        <end position="384"/>
    </location>
</feature>
<keyword evidence="5" id="KW-1185">Reference proteome</keyword>
<evidence type="ECO:0000259" key="2">
    <source>
        <dbReference type="Pfam" id="PF02308"/>
    </source>
</evidence>
<dbReference type="InterPro" id="IPR049177">
    <property type="entry name" value="MgtC_SapB_SrpB_YhiD_N"/>
</dbReference>
<feature type="transmembrane region" description="Helical" evidence="1">
    <location>
        <begin position="144"/>
        <end position="165"/>
    </location>
</feature>
<feature type="domain" description="MgtC/SapB/SrpB/YhiD N-terminal" evidence="2">
    <location>
        <begin position="8"/>
        <end position="133"/>
    </location>
</feature>
<feature type="transmembrane region" description="Helical" evidence="1">
    <location>
        <begin position="62"/>
        <end position="78"/>
    </location>
</feature>
<dbReference type="PANTHER" id="PTHR39084">
    <property type="entry name" value="MEMBRANE PROTEIN-RELATED"/>
    <property type="match status" value="1"/>
</dbReference>
<evidence type="ECO:0000313" key="4">
    <source>
        <dbReference type="EMBL" id="RXF71438.1"/>
    </source>
</evidence>
<dbReference type="OrthoDB" id="9813718at2"/>
<feature type="transmembrane region" description="Helical" evidence="1">
    <location>
        <begin position="114"/>
        <end position="132"/>
    </location>
</feature>
<dbReference type="InterPro" id="IPR025105">
    <property type="entry name" value="DUF4010"/>
</dbReference>
<gene>
    <name evidence="4" type="ORF">EK403_15275</name>
</gene>
<dbReference type="RefSeq" id="WP_128778334.1">
    <property type="nucleotide sequence ID" value="NZ_RYFI01000015.1"/>
</dbReference>
<feature type="transmembrane region" description="Helical" evidence="1">
    <location>
        <begin position="332"/>
        <end position="352"/>
    </location>
</feature>
<feature type="transmembrane region" description="Helical" evidence="1">
    <location>
        <begin position="177"/>
        <end position="195"/>
    </location>
</feature>
<name>A0A4Q0MDG3_9HYPH</name>
<accession>A0A4Q0MDG3</accession>
<reference evidence="4 5" key="1">
    <citation type="submission" date="2018-12" db="EMBL/GenBank/DDBJ databases">
        <title>bacterium Hansschlegelia zhihuaiae S113.</title>
        <authorList>
            <person name="He J."/>
        </authorList>
    </citation>
    <scope>NUCLEOTIDE SEQUENCE [LARGE SCALE GENOMIC DNA]</scope>
    <source>
        <strain evidence="4 5">S 113</strain>
    </source>
</reference>
<feature type="transmembrane region" description="Helical" evidence="1">
    <location>
        <begin position="391"/>
        <end position="413"/>
    </location>
</feature>
<dbReference type="Pfam" id="PF02308">
    <property type="entry name" value="MgtC"/>
    <property type="match status" value="1"/>
</dbReference>
<dbReference type="AlphaFoldDB" id="A0A4Q0MDG3"/>
<evidence type="ECO:0000256" key="1">
    <source>
        <dbReference type="SAM" id="Phobius"/>
    </source>
</evidence>
<protein>
    <submittedName>
        <fullName evidence="4">DUF4010 domain-containing protein</fullName>
    </submittedName>
</protein>
<proteinExistence type="predicted"/>
<evidence type="ECO:0000259" key="3">
    <source>
        <dbReference type="Pfam" id="PF13194"/>
    </source>
</evidence>
<feature type="transmembrane region" description="Helical" evidence="1">
    <location>
        <begin position="36"/>
        <end position="56"/>
    </location>
</feature>
<sequence>MESLIAKLGLALAIGLLVGLERGWRERDAPDGARTAGIRTYAITGLLGGLTASLALSLEAPSLLIAGLFAFTAVFAWYKSREALHDADFSVTGVVAGMSVFMLGALAVTGDQRAAAAGGTALAVILASRDLLHGLVKRISWVELRAALVLAVMTAIILPLLPAQAVDPWGGFNPRQVWIFTVLTAAISYLGYIAVRVFGATRGVLVGGLAGAVVSSTAVTLALARTAAAGGNPWPLAGAATLAAAVSVLRVTGIVAIVAPSVLGVAGIAILAAVAVFAICGGLYLTRGNLAGTGDGSPRNPFELGPLLLFAVGFAVVSTISAAAASGHSAGMVATSAVSGVFDVDVAVLSALRLLGASADVEAVGHAVLIALATNAVGRLIVAAATGPVRFWLPLAGASALAGAAGAAAFAALPHFTWPGATPIL</sequence>
<keyword evidence="1" id="KW-1133">Transmembrane helix</keyword>
<feature type="transmembrane region" description="Helical" evidence="1">
    <location>
        <begin position="236"/>
        <end position="258"/>
    </location>
</feature>
<dbReference type="EMBL" id="RYFI01000015">
    <property type="protein sequence ID" value="RXF71438.1"/>
    <property type="molecule type" value="Genomic_DNA"/>
</dbReference>
<organism evidence="4 5">
    <name type="scientific">Hansschlegelia zhihuaiae</name>
    <dbReference type="NCBI Taxonomy" id="405005"/>
    <lineage>
        <taxon>Bacteria</taxon>
        <taxon>Pseudomonadati</taxon>
        <taxon>Pseudomonadota</taxon>
        <taxon>Alphaproteobacteria</taxon>
        <taxon>Hyphomicrobiales</taxon>
        <taxon>Methylopilaceae</taxon>
        <taxon>Hansschlegelia</taxon>
    </lineage>
</organism>
<feature type="transmembrane region" description="Helical" evidence="1">
    <location>
        <begin position="90"/>
        <end position="108"/>
    </location>
</feature>